<dbReference type="SUPFAM" id="SSF53807">
    <property type="entry name" value="Helical backbone' metal receptor"/>
    <property type="match status" value="1"/>
</dbReference>
<protein>
    <submittedName>
        <fullName evidence="2">Cobalamin-binding protein</fullName>
    </submittedName>
</protein>
<dbReference type="CDD" id="cd01144">
    <property type="entry name" value="BtuF"/>
    <property type="match status" value="1"/>
</dbReference>
<name>A0ABN1QVS1_9ACTN</name>
<dbReference type="RefSeq" id="WP_343973417.1">
    <property type="nucleotide sequence ID" value="NZ_BAAAHK010000011.1"/>
</dbReference>
<dbReference type="InterPro" id="IPR051030">
    <property type="entry name" value="Vitamin_B12-ABC_binding"/>
</dbReference>
<dbReference type="PANTHER" id="PTHR42860:SF1">
    <property type="entry name" value="VITAMIN B12-BINDING PROTEIN"/>
    <property type="match status" value="1"/>
</dbReference>
<evidence type="ECO:0000313" key="3">
    <source>
        <dbReference type="Proteomes" id="UP001500542"/>
    </source>
</evidence>
<comment type="caution">
    <text evidence="2">The sequence shown here is derived from an EMBL/GenBank/DDBJ whole genome shotgun (WGS) entry which is preliminary data.</text>
</comment>
<dbReference type="Proteomes" id="UP001500542">
    <property type="component" value="Unassembled WGS sequence"/>
</dbReference>
<dbReference type="InterPro" id="IPR002491">
    <property type="entry name" value="ABC_transptr_periplasmic_BD"/>
</dbReference>
<proteinExistence type="predicted"/>
<reference evidence="2 3" key="1">
    <citation type="journal article" date="2019" name="Int. J. Syst. Evol. Microbiol.">
        <title>The Global Catalogue of Microorganisms (GCM) 10K type strain sequencing project: providing services to taxonomists for standard genome sequencing and annotation.</title>
        <authorList>
            <consortium name="The Broad Institute Genomics Platform"/>
            <consortium name="The Broad Institute Genome Sequencing Center for Infectious Disease"/>
            <person name="Wu L."/>
            <person name="Ma J."/>
        </authorList>
    </citation>
    <scope>NUCLEOTIDE SEQUENCE [LARGE SCALE GENOMIC DNA]</scope>
    <source>
        <strain evidence="2 3">JCM 10977</strain>
    </source>
</reference>
<dbReference type="EMBL" id="BAAAHK010000011">
    <property type="protein sequence ID" value="GAA0947996.1"/>
    <property type="molecule type" value="Genomic_DNA"/>
</dbReference>
<organism evidence="2 3">
    <name type="scientific">Kribbella koreensis</name>
    <dbReference type="NCBI Taxonomy" id="57909"/>
    <lineage>
        <taxon>Bacteria</taxon>
        <taxon>Bacillati</taxon>
        <taxon>Actinomycetota</taxon>
        <taxon>Actinomycetes</taxon>
        <taxon>Propionibacteriales</taxon>
        <taxon>Kribbellaceae</taxon>
        <taxon>Kribbella</taxon>
    </lineage>
</organism>
<evidence type="ECO:0000313" key="2">
    <source>
        <dbReference type="EMBL" id="GAA0947996.1"/>
    </source>
</evidence>
<accession>A0ABN1QVS1</accession>
<keyword evidence="3" id="KW-1185">Reference proteome</keyword>
<gene>
    <name evidence="2" type="ORF">GCM10009554_45190</name>
</gene>
<dbReference type="Gene3D" id="3.40.50.1980">
    <property type="entry name" value="Nitrogenase molybdenum iron protein domain"/>
    <property type="match status" value="2"/>
</dbReference>
<dbReference type="Pfam" id="PF01497">
    <property type="entry name" value="Peripla_BP_2"/>
    <property type="match status" value="1"/>
</dbReference>
<feature type="domain" description="Fe/B12 periplasmic-binding" evidence="1">
    <location>
        <begin position="3"/>
        <end position="220"/>
    </location>
</feature>
<evidence type="ECO:0000259" key="1">
    <source>
        <dbReference type="Pfam" id="PF01497"/>
    </source>
</evidence>
<dbReference type="PANTHER" id="PTHR42860">
    <property type="entry name" value="VITAMIN B12-BINDING PROTEIN"/>
    <property type="match status" value="1"/>
</dbReference>
<sequence>MRIVSLLPSATEICFALGGGDDVLGVTFECDYPAEARARRIVSTTNLPEGLTPLQIDTAVRERVAAGEDLYKLDRDALRALDPDLVITQDLCQVCAIDVDDVEEALSYLGCQAEVVTTDPHDLDEVFDSIELIGNAIGRPAGRFVEDLRKRLAKVRIQGSTRVMLLEWTDPPFAPGHWVPEMIEYAGGVSVLGTTGLRSVRTTWPAIEAAHPEVIVSAPCGFDLDAASALTQELLDQGHLPTGVPVWAVDANGCFARPGPRLVDGVEALAALLHNGPVDPTVARRLR</sequence>